<keyword evidence="5" id="KW-1185">Reference proteome</keyword>
<gene>
    <name evidence="4" type="ORF">FLP10_09535</name>
</gene>
<name>A0A5C1YGU2_9MICO</name>
<dbReference type="OrthoDB" id="3365660at2"/>
<evidence type="ECO:0000256" key="1">
    <source>
        <dbReference type="ARBA" id="ARBA00006817"/>
    </source>
</evidence>
<sequence>MGFRVPTARSADGRRDGAQSRSRHRLPSDCTSDRLPCCQPRDVSVRNWRRNAVSRDIEASTLVKAPIDDVFTAIASSEGWDKWFTNGTTIEPRVDGIVHLVWTDVGPDREHMEDRGRVLAYAPPFRFEFTWGQPESVVTVTLSSRDDGTLVELTERGIPAEEAERFVSCAVGWGEALTLMKFWVEHGVTYW</sequence>
<dbReference type="Proteomes" id="UP000324678">
    <property type="component" value="Chromosome"/>
</dbReference>
<dbReference type="AlphaFoldDB" id="A0A5C1YGU2"/>
<dbReference type="InterPro" id="IPR013538">
    <property type="entry name" value="ASHA1/2-like_C"/>
</dbReference>
<protein>
    <submittedName>
        <fullName evidence="4">SRPBCC domain-containing protein</fullName>
    </submittedName>
</protein>
<accession>A0A5C1YGU2</accession>
<evidence type="ECO:0000259" key="3">
    <source>
        <dbReference type="Pfam" id="PF08327"/>
    </source>
</evidence>
<dbReference type="Pfam" id="PF08327">
    <property type="entry name" value="AHSA1"/>
    <property type="match status" value="1"/>
</dbReference>
<proteinExistence type="inferred from homology"/>
<evidence type="ECO:0000256" key="2">
    <source>
        <dbReference type="SAM" id="MobiDB-lite"/>
    </source>
</evidence>
<organism evidence="4 5">
    <name type="scientific">Agromyces intestinalis</name>
    <dbReference type="NCBI Taxonomy" id="2592652"/>
    <lineage>
        <taxon>Bacteria</taxon>
        <taxon>Bacillati</taxon>
        <taxon>Actinomycetota</taxon>
        <taxon>Actinomycetes</taxon>
        <taxon>Micrococcales</taxon>
        <taxon>Microbacteriaceae</taxon>
        <taxon>Agromyces</taxon>
    </lineage>
</organism>
<reference evidence="4 5" key="1">
    <citation type="submission" date="2019-09" db="EMBL/GenBank/DDBJ databases">
        <title>Genome sequencing of strain KACC 19306.</title>
        <authorList>
            <person name="Heo J."/>
            <person name="Kim S.-J."/>
            <person name="Kim J.-S."/>
            <person name="Hong S.-B."/>
            <person name="Kwon S.-W."/>
        </authorList>
    </citation>
    <scope>NUCLEOTIDE SEQUENCE [LARGE SCALE GENOMIC DNA]</scope>
    <source>
        <strain evidence="4 5">KACC 19306</strain>
    </source>
</reference>
<evidence type="ECO:0000313" key="5">
    <source>
        <dbReference type="Proteomes" id="UP000324678"/>
    </source>
</evidence>
<dbReference type="InterPro" id="IPR023393">
    <property type="entry name" value="START-like_dom_sf"/>
</dbReference>
<dbReference type="SUPFAM" id="SSF55961">
    <property type="entry name" value="Bet v1-like"/>
    <property type="match status" value="1"/>
</dbReference>
<dbReference type="KEGG" id="ail:FLP10_09535"/>
<dbReference type="EMBL" id="CP043505">
    <property type="protein sequence ID" value="QEO14630.1"/>
    <property type="molecule type" value="Genomic_DNA"/>
</dbReference>
<feature type="domain" description="Activator of Hsp90 ATPase homologue 1/2-like C-terminal" evidence="3">
    <location>
        <begin position="64"/>
        <end position="181"/>
    </location>
</feature>
<dbReference type="CDD" id="cd07814">
    <property type="entry name" value="SRPBCC_CalC_Aha1-like"/>
    <property type="match status" value="1"/>
</dbReference>
<evidence type="ECO:0000313" key="4">
    <source>
        <dbReference type="EMBL" id="QEO14630.1"/>
    </source>
</evidence>
<comment type="similarity">
    <text evidence="1">Belongs to the AHA1 family.</text>
</comment>
<dbReference type="Gene3D" id="3.30.530.20">
    <property type="match status" value="1"/>
</dbReference>
<feature type="region of interest" description="Disordered" evidence="2">
    <location>
        <begin position="1"/>
        <end position="30"/>
    </location>
</feature>